<keyword evidence="7" id="KW-1185">Reference proteome</keyword>
<dbReference type="Proteomes" id="UP001320245">
    <property type="component" value="Unassembled WGS sequence"/>
</dbReference>
<evidence type="ECO:0000256" key="4">
    <source>
        <dbReference type="SAM" id="MobiDB-lite"/>
    </source>
</evidence>
<feature type="region of interest" description="Disordered" evidence="4">
    <location>
        <begin position="157"/>
        <end position="229"/>
    </location>
</feature>
<dbReference type="Gene3D" id="3.30.70.580">
    <property type="entry name" value="Pseudouridine synthase I, catalytic domain, N-terminal subdomain"/>
    <property type="match status" value="1"/>
</dbReference>
<dbReference type="PANTHER" id="PTHR11142:SF5">
    <property type="entry name" value="TRNA PSEUDOURIDINE(38_39) SYNTHASE"/>
    <property type="match status" value="1"/>
</dbReference>
<dbReference type="HAMAP" id="MF_00171">
    <property type="entry name" value="TruA"/>
    <property type="match status" value="1"/>
</dbReference>
<feature type="compositionally biased region" description="Low complexity" evidence="4">
    <location>
        <begin position="167"/>
        <end position="184"/>
    </location>
</feature>
<gene>
    <name evidence="6" type="primary">DEG1</name>
    <name evidence="6" type="ORF">SLS53_002009</name>
</gene>
<evidence type="ECO:0000256" key="3">
    <source>
        <dbReference type="ARBA" id="ARBA00023235"/>
    </source>
</evidence>
<dbReference type="InterPro" id="IPR001406">
    <property type="entry name" value="PsdUridine_synth_TruA"/>
</dbReference>
<dbReference type="GO" id="GO:0005634">
    <property type="term" value="C:nucleus"/>
    <property type="evidence" value="ECO:0007669"/>
    <property type="project" value="TreeGrafter"/>
</dbReference>
<dbReference type="Gene3D" id="3.30.70.660">
    <property type="entry name" value="Pseudouridine synthase I, catalytic domain, C-terminal subdomain"/>
    <property type="match status" value="1"/>
</dbReference>
<dbReference type="AlphaFoldDB" id="A0AAN9UH26"/>
<dbReference type="GO" id="GO:0003723">
    <property type="term" value="F:RNA binding"/>
    <property type="evidence" value="ECO:0007669"/>
    <property type="project" value="InterPro"/>
</dbReference>
<keyword evidence="2" id="KW-0819">tRNA processing</keyword>
<organism evidence="6 7">
    <name type="scientific">Cytospora paraplurivora</name>
    <dbReference type="NCBI Taxonomy" id="2898453"/>
    <lineage>
        <taxon>Eukaryota</taxon>
        <taxon>Fungi</taxon>
        <taxon>Dikarya</taxon>
        <taxon>Ascomycota</taxon>
        <taxon>Pezizomycotina</taxon>
        <taxon>Sordariomycetes</taxon>
        <taxon>Sordariomycetidae</taxon>
        <taxon>Diaporthales</taxon>
        <taxon>Cytosporaceae</taxon>
        <taxon>Cytospora</taxon>
    </lineage>
</organism>
<dbReference type="GO" id="GO:0031119">
    <property type="term" value="P:tRNA pseudouridine synthesis"/>
    <property type="evidence" value="ECO:0007669"/>
    <property type="project" value="TreeGrafter"/>
</dbReference>
<proteinExistence type="inferred from homology"/>
<dbReference type="PANTHER" id="PTHR11142">
    <property type="entry name" value="PSEUDOURIDYLATE SYNTHASE"/>
    <property type="match status" value="1"/>
</dbReference>
<dbReference type="EMBL" id="JAJSPL020000005">
    <property type="protein sequence ID" value="KAK7746821.1"/>
    <property type="molecule type" value="Genomic_DNA"/>
</dbReference>
<accession>A0AAN9UH26</accession>
<sequence>MADYNKWTKDDLIARVKELENEVKNGQDKTGLVPAKHPDPESTSTPLPDEPAKKKQKQQKGKGGRMDPDKYATRFIALKLAYLGKNYNGFEYQCSGALSTIEEELWKALVKACLIFPDPERPNEVDWNCCGYSKCGRTDRGVSAFGQVVALRVRSNKPAKGYRSKKAQQQQQQQQQKQQQQQAVGGAGKGGDGEDVQMGGTPAAEETKPNGEEGREEEQEEDYDDTPLPAEEEIQYCRILNRILPPDIRVYAWSPNPGPDFSARFSCRERQYRYFFTQPAFQPLPSFLEDEKRRKGPGPGPGPRRPRDGWLDIGAMRRAAKLFEGLHDFRNFCKVDASKQITNFQRRIFEADIVEVEGVGSAVPYLACPQFRDDAVPGDPAAGAGAGAGAGSVAYPKVYYFHVRGSAFLWHQIRCMVAVLFLVGQGLEDPSVVAELLDPGRWPRRPSYVLAEDTPLVLWDCVFGREGGDGAADEVDWLYVGDESPLALHGGWGVADDLWGYWHERKMDEILANRLLDWVAAKTGVERVPDAAQLEPGALNRGLAGKTKVGSSTRVYEGGHGPRYVGTYVPMSKKDLLQSPEELNDRWAQRKGFKNAEEMRAVGNWRDAIREKKNGGGEGEGAAGDE</sequence>
<comment type="similarity">
    <text evidence="1">Belongs to the tRNA pseudouridine synthase TruA family.</text>
</comment>
<feature type="compositionally biased region" description="Basic residues" evidence="4">
    <location>
        <begin position="157"/>
        <end position="166"/>
    </location>
</feature>
<evidence type="ECO:0000313" key="7">
    <source>
        <dbReference type="Proteomes" id="UP001320245"/>
    </source>
</evidence>
<dbReference type="Pfam" id="PF01416">
    <property type="entry name" value="PseudoU_synth_1"/>
    <property type="match status" value="1"/>
</dbReference>
<feature type="compositionally biased region" description="Gly residues" evidence="4">
    <location>
        <begin position="616"/>
        <end position="626"/>
    </location>
</feature>
<feature type="compositionally biased region" description="Basic residues" evidence="4">
    <location>
        <begin position="54"/>
        <end position="63"/>
    </location>
</feature>
<dbReference type="GO" id="GO:1990481">
    <property type="term" value="P:mRNA pseudouridine synthesis"/>
    <property type="evidence" value="ECO:0007669"/>
    <property type="project" value="TreeGrafter"/>
</dbReference>
<evidence type="ECO:0000259" key="5">
    <source>
        <dbReference type="Pfam" id="PF01416"/>
    </source>
</evidence>
<dbReference type="InterPro" id="IPR020095">
    <property type="entry name" value="PsdUridine_synth_TruA_C"/>
</dbReference>
<dbReference type="InterPro" id="IPR020103">
    <property type="entry name" value="PsdUridine_synth_cat_dom_sf"/>
</dbReference>
<feature type="domain" description="Pseudouridine synthase I TruA alpha/beta" evidence="5">
    <location>
        <begin position="319"/>
        <end position="463"/>
    </location>
</feature>
<protein>
    <submittedName>
        <fullName evidence="6">Pseudouridine synthase deg1</fullName>
    </submittedName>
</protein>
<evidence type="ECO:0000256" key="2">
    <source>
        <dbReference type="ARBA" id="ARBA00022694"/>
    </source>
</evidence>
<evidence type="ECO:0000313" key="6">
    <source>
        <dbReference type="EMBL" id="KAK7746821.1"/>
    </source>
</evidence>
<dbReference type="SUPFAM" id="SSF55120">
    <property type="entry name" value="Pseudouridine synthase"/>
    <property type="match status" value="1"/>
</dbReference>
<evidence type="ECO:0000256" key="1">
    <source>
        <dbReference type="ARBA" id="ARBA00009375"/>
    </source>
</evidence>
<comment type="caution">
    <text evidence="6">The sequence shown here is derived from an EMBL/GenBank/DDBJ whole genome shotgun (WGS) entry which is preliminary data.</text>
</comment>
<dbReference type="InterPro" id="IPR020094">
    <property type="entry name" value="TruA/RsuA/RluB/E/F_N"/>
</dbReference>
<reference evidence="6 7" key="1">
    <citation type="journal article" date="2023" name="PLoS ONE">
        <title>Cytospora paraplurivora sp. nov. isolated from orchards with fruit tree decline syndrome in Ontario, Canada.</title>
        <authorList>
            <person name="Ilyukhin E."/>
            <person name="Nguyen H.D.T."/>
            <person name="Castle A.J."/>
            <person name="Ellouze W."/>
        </authorList>
    </citation>
    <scope>NUCLEOTIDE SEQUENCE [LARGE SCALE GENOMIC DNA]</scope>
    <source>
        <strain evidence="6 7">FDS-564</strain>
    </source>
</reference>
<feature type="region of interest" description="Disordered" evidence="4">
    <location>
        <begin position="604"/>
        <end position="626"/>
    </location>
</feature>
<feature type="region of interest" description="Disordered" evidence="4">
    <location>
        <begin position="19"/>
        <end position="68"/>
    </location>
</feature>
<dbReference type="GO" id="GO:0005737">
    <property type="term" value="C:cytoplasm"/>
    <property type="evidence" value="ECO:0007669"/>
    <property type="project" value="TreeGrafter"/>
</dbReference>
<dbReference type="GO" id="GO:0009982">
    <property type="term" value="F:pseudouridine synthase activity"/>
    <property type="evidence" value="ECO:0007669"/>
    <property type="project" value="InterPro"/>
</dbReference>
<feature type="compositionally biased region" description="Acidic residues" evidence="4">
    <location>
        <begin position="214"/>
        <end position="229"/>
    </location>
</feature>
<keyword evidence="3" id="KW-0413">Isomerase</keyword>
<dbReference type="InterPro" id="IPR020097">
    <property type="entry name" value="PsdUridine_synth_TruA_a/b_dom"/>
</dbReference>
<feature type="region of interest" description="Disordered" evidence="4">
    <location>
        <begin position="286"/>
        <end position="310"/>
    </location>
</feature>
<name>A0AAN9UH26_9PEZI</name>